<dbReference type="SUPFAM" id="SSF69099">
    <property type="entry name" value="Ran-GTPase activating protein 1 (RanGAP1), C-terminal domain"/>
    <property type="match status" value="1"/>
</dbReference>
<accession>A0A8S3EW65</accession>
<organism evidence="2 3">
    <name type="scientific">Rotaria magnacalcarata</name>
    <dbReference type="NCBI Taxonomy" id="392030"/>
    <lineage>
        <taxon>Eukaryota</taxon>
        <taxon>Metazoa</taxon>
        <taxon>Spiralia</taxon>
        <taxon>Gnathifera</taxon>
        <taxon>Rotifera</taxon>
        <taxon>Eurotatoria</taxon>
        <taxon>Bdelloidea</taxon>
        <taxon>Philodinida</taxon>
        <taxon>Philodinidae</taxon>
        <taxon>Rotaria</taxon>
    </lineage>
</organism>
<feature type="region of interest" description="Disordered" evidence="1">
    <location>
        <begin position="1"/>
        <end position="65"/>
    </location>
</feature>
<dbReference type="Proteomes" id="UP000676336">
    <property type="component" value="Unassembled WGS sequence"/>
</dbReference>
<evidence type="ECO:0000313" key="2">
    <source>
        <dbReference type="EMBL" id="CAF5088215.1"/>
    </source>
</evidence>
<dbReference type="GO" id="GO:0007165">
    <property type="term" value="P:signal transduction"/>
    <property type="evidence" value="ECO:0007669"/>
    <property type="project" value="InterPro"/>
</dbReference>
<evidence type="ECO:0000313" key="3">
    <source>
        <dbReference type="Proteomes" id="UP000676336"/>
    </source>
</evidence>
<name>A0A8S3EW65_9BILA</name>
<dbReference type="EMBL" id="CAJOBI010242617">
    <property type="protein sequence ID" value="CAF5088215.1"/>
    <property type="molecule type" value="Genomic_DNA"/>
</dbReference>
<dbReference type="InterPro" id="IPR036720">
    <property type="entry name" value="RanGAP1_C_sf"/>
</dbReference>
<sequence length="259" mass="29489">MCILFYSDDEGSGDEDEEEEDGVHDEGDEDDEEYDDDDNDEDYEDEEGEEEEDPESPSFFFGKVATQQPPPWNSLQFGLAKTNLAQSPPVEDLSSMIAGINVCSPFSFDLRSTIQGKNNKLTTFTNPDKIKEHLKNDEQTIERAVKLLEDIWSDDSVSQKDSSTIASNTLQALTFTQDSERNFNERLLVVLGFVKDEQTGRQRRKITQRDRIFTTIVDVNQFLPKSTKNLLSIFLQNTPNEKIQCSPEIKQQLLSKLKG</sequence>
<evidence type="ECO:0000256" key="1">
    <source>
        <dbReference type="SAM" id="MobiDB-lite"/>
    </source>
</evidence>
<feature type="compositionally biased region" description="Acidic residues" evidence="1">
    <location>
        <begin position="7"/>
        <end position="55"/>
    </location>
</feature>
<comment type="caution">
    <text evidence="2">The sequence shown here is derived from an EMBL/GenBank/DDBJ whole genome shotgun (WGS) entry which is preliminary data.</text>
</comment>
<proteinExistence type="predicted"/>
<protein>
    <submittedName>
        <fullName evidence="2">Uncharacterized protein</fullName>
    </submittedName>
</protein>
<reference evidence="2" key="1">
    <citation type="submission" date="2021-02" db="EMBL/GenBank/DDBJ databases">
        <authorList>
            <person name="Nowell W R."/>
        </authorList>
    </citation>
    <scope>NUCLEOTIDE SEQUENCE</scope>
</reference>
<dbReference type="AlphaFoldDB" id="A0A8S3EW65"/>
<dbReference type="GO" id="GO:0005096">
    <property type="term" value="F:GTPase activator activity"/>
    <property type="evidence" value="ECO:0007669"/>
    <property type="project" value="InterPro"/>
</dbReference>
<gene>
    <name evidence="2" type="ORF">SMN809_LOCUS61089</name>
</gene>
<dbReference type="Gene3D" id="1.25.40.200">
    <property type="entry name" value="Ran-GTPase activating protein 1, C-terminal domain"/>
    <property type="match status" value="1"/>
</dbReference>